<dbReference type="Proteomes" id="UP001372338">
    <property type="component" value="Unassembled WGS sequence"/>
</dbReference>
<dbReference type="AlphaFoldDB" id="A0AAN9IJ36"/>
<proteinExistence type="predicted"/>
<comment type="caution">
    <text evidence="1">The sequence shown here is derived from an EMBL/GenBank/DDBJ whole genome shotgun (WGS) entry which is preliminary data.</text>
</comment>
<accession>A0AAN9IJ36</accession>
<name>A0AAN9IJ36_CROPI</name>
<protein>
    <submittedName>
        <fullName evidence="1">Uncharacterized protein</fullName>
    </submittedName>
</protein>
<gene>
    <name evidence="1" type="ORF">RIF29_15369</name>
</gene>
<dbReference type="EMBL" id="JAYWIO010000003">
    <property type="protein sequence ID" value="KAK7274286.1"/>
    <property type="molecule type" value="Genomic_DNA"/>
</dbReference>
<evidence type="ECO:0000313" key="2">
    <source>
        <dbReference type="Proteomes" id="UP001372338"/>
    </source>
</evidence>
<evidence type="ECO:0000313" key="1">
    <source>
        <dbReference type="EMBL" id="KAK7274286.1"/>
    </source>
</evidence>
<organism evidence="1 2">
    <name type="scientific">Crotalaria pallida</name>
    <name type="common">Smooth rattlebox</name>
    <name type="synonym">Crotalaria striata</name>
    <dbReference type="NCBI Taxonomy" id="3830"/>
    <lineage>
        <taxon>Eukaryota</taxon>
        <taxon>Viridiplantae</taxon>
        <taxon>Streptophyta</taxon>
        <taxon>Embryophyta</taxon>
        <taxon>Tracheophyta</taxon>
        <taxon>Spermatophyta</taxon>
        <taxon>Magnoliopsida</taxon>
        <taxon>eudicotyledons</taxon>
        <taxon>Gunneridae</taxon>
        <taxon>Pentapetalae</taxon>
        <taxon>rosids</taxon>
        <taxon>fabids</taxon>
        <taxon>Fabales</taxon>
        <taxon>Fabaceae</taxon>
        <taxon>Papilionoideae</taxon>
        <taxon>50 kb inversion clade</taxon>
        <taxon>genistoids sensu lato</taxon>
        <taxon>core genistoids</taxon>
        <taxon>Crotalarieae</taxon>
        <taxon>Crotalaria</taxon>
    </lineage>
</organism>
<reference evidence="1 2" key="1">
    <citation type="submission" date="2024-01" db="EMBL/GenBank/DDBJ databases">
        <title>The genomes of 5 underutilized Papilionoideae crops provide insights into root nodulation and disease resistanc.</title>
        <authorList>
            <person name="Yuan L."/>
        </authorList>
    </citation>
    <scope>NUCLEOTIDE SEQUENCE [LARGE SCALE GENOMIC DNA]</scope>
    <source>
        <strain evidence="1">ZHUSHIDOU_FW_LH</strain>
        <tissue evidence="1">Leaf</tissue>
    </source>
</reference>
<sequence length="135" mass="15056">MKPIYLKDGLIFVRLLIYNQNANSSLVSMHQIQAKKISAVSLDNIALNTYWDATKVMVNPPLDEVQAFRQMLASNTAAKEGEFDNFNTLDNSSKRKAITLSTQELEDIVGIGEFKTPQLSSSKGTMDIKSEIDKN</sequence>
<keyword evidence="2" id="KW-1185">Reference proteome</keyword>